<dbReference type="PROSITE" id="PS51257">
    <property type="entry name" value="PROKAR_LIPOPROTEIN"/>
    <property type="match status" value="1"/>
</dbReference>
<accession>A0A1E4S0Q0</accession>
<reference evidence="2 3" key="1">
    <citation type="journal article" date="2016" name="Proc. Natl. Acad. Sci. U.S.A.">
        <title>Comparative genomics of biotechnologically important yeasts.</title>
        <authorList>
            <person name="Riley R."/>
            <person name="Haridas S."/>
            <person name="Wolfe K.H."/>
            <person name="Lopes M.R."/>
            <person name="Hittinger C.T."/>
            <person name="Goeker M."/>
            <person name="Salamov A.A."/>
            <person name="Wisecaver J.H."/>
            <person name="Long T.M."/>
            <person name="Calvey C.H."/>
            <person name="Aerts A.L."/>
            <person name="Barry K.W."/>
            <person name="Choi C."/>
            <person name="Clum A."/>
            <person name="Coughlan A.Y."/>
            <person name="Deshpande S."/>
            <person name="Douglass A.P."/>
            <person name="Hanson S.J."/>
            <person name="Klenk H.-P."/>
            <person name="LaButti K.M."/>
            <person name="Lapidus A."/>
            <person name="Lindquist E.A."/>
            <person name="Lipzen A.M."/>
            <person name="Meier-Kolthoff J.P."/>
            <person name="Ohm R.A."/>
            <person name="Otillar R.P."/>
            <person name="Pangilinan J.L."/>
            <person name="Peng Y."/>
            <person name="Rokas A."/>
            <person name="Rosa C.A."/>
            <person name="Scheuner C."/>
            <person name="Sibirny A.A."/>
            <person name="Slot J.C."/>
            <person name="Stielow J.B."/>
            <person name="Sun H."/>
            <person name="Kurtzman C.P."/>
            <person name="Blackwell M."/>
            <person name="Grigoriev I.V."/>
            <person name="Jeffries T.W."/>
        </authorList>
    </citation>
    <scope>NUCLEOTIDE SEQUENCE [LARGE SCALE GENOMIC DNA]</scope>
    <source>
        <strain evidence="3">ATCC 18201 / CBS 1600 / BCRC 20928 / JCM 3617 / NBRC 0987 / NRRL Y-1542</strain>
    </source>
</reference>
<evidence type="ECO:0000313" key="2">
    <source>
        <dbReference type="EMBL" id="ODV73072.1"/>
    </source>
</evidence>
<evidence type="ECO:0008006" key="4">
    <source>
        <dbReference type="Google" id="ProtNLM"/>
    </source>
</evidence>
<dbReference type="Proteomes" id="UP000094389">
    <property type="component" value="Unassembled WGS sequence"/>
</dbReference>
<dbReference type="Pfam" id="PF21203">
    <property type="entry name" value="ECM10"/>
    <property type="match status" value="1"/>
</dbReference>
<protein>
    <recommendedName>
        <fullName evidence="4">ER membrane protein complex subunit 7 beta-sandwich domain-containing protein</fullName>
    </recommendedName>
</protein>
<dbReference type="STRING" id="983966.A0A1E4S0Q0"/>
<dbReference type="EMBL" id="KV453932">
    <property type="protein sequence ID" value="ODV73072.1"/>
    <property type="molecule type" value="Genomic_DNA"/>
</dbReference>
<gene>
    <name evidence="2" type="ORF">CYBJADRAFT_162951</name>
</gene>
<evidence type="ECO:0000313" key="3">
    <source>
        <dbReference type="Proteomes" id="UP000094389"/>
    </source>
</evidence>
<evidence type="ECO:0000256" key="1">
    <source>
        <dbReference type="SAM" id="SignalP"/>
    </source>
</evidence>
<organism evidence="2 3">
    <name type="scientific">Cyberlindnera jadinii (strain ATCC 18201 / CBS 1600 / BCRC 20928 / JCM 3617 / NBRC 0987 / NRRL Y-1542)</name>
    <name type="common">Torula yeast</name>
    <name type="synonym">Candida utilis</name>
    <dbReference type="NCBI Taxonomy" id="983966"/>
    <lineage>
        <taxon>Eukaryota</taxon>
        <taxon>Fungi</taxon>
        <taxon>Dikarya</taxon>
        <taxon>Ascomycota</taxon>
        <taxon>Saccharomycotina</taxon>
        <taxon>Saccharomycetes</taxon>
        <taxon>Phaffomycetales</taxon>
        <taxon>Phaffomycetaceae</taxon>
        <taxon>Cyberlindnera</taxon>
    </lineage>
</organism>
<proteinExistence type="predicted"/>
<name>A0A1E4S0Q0_CYBJN</name>
<keyword evidence="3" id="KW-1185">Reference proteome</keyword>
<dbReference type="OrthoDB" id="1894652at2759"/>
<feature type="chain" id="PRO_5009162597" description="ER membrane protein complex subunit 7 beta-sandwich domain-containing protein" evidence="1">
    <location>
        <begin position="26"/>
        <end position="189"/>
    </location>
</feature>
<keyword evidence="1" id="KW-0732">Signal</keyword>
<sequence>MRFTHSLATLVLGSLASCGSVKLLAQDINSHESLAIGTLNYDEDTLRAEMVDSIDELPQGCYRLGVQHGMFFKGYGYDELESPSGYDVTLTTTMDGEIFDISFTKSSKRGLTPHVKQVTPGPWPLITYQKETATAQQENTEEPEEAAPQTFMQKYWMYILPVGIFLLLSMGDPPAKNNQQRSEIERLNN</sequence>
<dbReference type="RefSeq" id="XP_020070111.1">
    <property type="nucleotide sequence ID" value="XM_020213728.1"/>
</dbReference>
<dbReference type="GeneID" id="30988124"/>
<dbReference type="AlphaFoldDB" id="A0A1E4S0Q0"/>
<feature type="signal peptide" evidence="1">
    <location>
        <begin position="1"/>
        <end position="25"/>
    </location>
</feature>